<dbReference type="GO" id="GO:0006892">
    <property type="term" value="P:post-Golgi vesicle-mediated transport"/>
    <property type="evidence" value="ECO:0007669"/>
    <property type="project" value="TreeGrafter"/>
</dbReference>
<dbReference type="InterPro" id="IPR039093">
    <property type="entry name" value="XRP2"/>
</dbReference>
<organism evidence="5">
    <name type="scientific">Trypanosoma vivax (strain Y486)</name>
    <dbReference type="NCBI Taxonomy" id="1055687"/>
    <lineage>
        <taxon>Eukaryota</taxon>
        <taxon>Discoba</taxon>
        <taxon>Euglenozoa</taxon>
        <taxon>Kinetoplastea</taxon>
        <taxon>Metakinetoplastina</taxon>
        <taxon>Trypanosomatida</taxon>
        <taxon>Trypanosomatidae</taxon>
        <taxon>Trypanosoma</taxon>
        <taxon>Duttonella</taxon>
    </lineage>
</organism>
<dbReference type="EMBL" id="HE573026">
    <property type="protein sequence ID" value="CCC52423.1"/>
    <property type="molecule type" value="Genomic_DNA"/>
</dbReference>
<dbReference type="GO" id="GO:0005524">
    <property type="term" value="F:ATP binding"/>
    <property type="evidence" value="ECO:0007669"/>
    <property type="project" value="InterPro"/>
</dbReference>
<dbReference type="VEuPathDB" id="TriTrypDB:TvY486_1014660"/>
<feature type="compositionally biased region" description="Low complexity" evidence="2">
    <location>
        <begin position="242"/>
        <end position="257"/>
    </location>
</feature>
<feature type="domain" description="C-CAP/cofactor C-like" evidence="4">
    <location>
        <begin position="1172"/>
        <end position="1290"/>
    </location>
</feature>
<dbReference type="GO" id="GO:0004672">
    <property type="term" value="F:protein kinase activity"/>
    <property type="evidence" value="ECO:0007669"/>
    <property type="project" value="InterPro"/>
</dbReference>
<feature type="domain" description="C-CAP/cofactor C-like" evidence="4">
    <location>
        <begin position="689"/>
        <end position="824"/>
    </location>
</feature>
<evidence type="ECO:0000256" key="1">
    <source>
        <dbReference type="ARBA" id="ARBA00008848"/>
    </source>
</evidence>
<accession>G0U4Q9</accession>
<dbReference type="InterPro" id="IPR017901">
    <property type="entry name" value="C-CAP_CF_C-like"/>
</dbReference>
<dbReference type="InterPro" id="IPR000719">
    <property type="entry name" value="Prot_kinase_dom"/>
</dbReference>
<dbReference type="PROSITE" id="PS51329">
    <property type="entry name" value="C_CAP_COFACTOR_C"/>
    <property type="match status" value="3"/>
</dbReference>
<proteinExistence type="inferred from homology"/>
<dbReference type="GO" id="GO:0005929">
    <property type="term" value="C:cilium"/>
    <property type="evidence" value="ECO:0007669"/>
    <property type="project" value="TreeGrafter"/>
</dbReference>
<protein>
    <recommendedName>
        <fullName evidence="6">Protein kinase domain-containing protein</fullName>
    </recommendedName>
</protein>
<dbReference type="SUPFAM" id="SSF56112">
    <property type="entry name" value="Protein kinase-like (PK-like)"/>
    <property type="match status" value="1"/>
</dbReference>
<feature type="region of interest" description="Disordered" evidence="2">
    <location>
        <begin position="232"/>
        <end position="260"/>
    </location>
</feature>
<evidence type="ECO:0000256" key="2">
    <source>
        <dbReference type="SAM" id="MobiDB-lite"/>
    </source>
</evidence>
<evidence type="ECO:0000259" key="4">
    <source>
        <dbReference type="PROSITE" id="PS51329"/>
    </source>
</evidence>
<comment type="similarity">
    <text evidence="1">Belongs to the TBCC family.</text>
</comment>
<evidence type="ECO:0008006" key="6">
    <source>
        <dbReference type="Google" id="ProtNLM"/>
    </source>
</evidence>
<dbReference type="InterPro" id="IPR016098">
    <property type="entry name" value="CAP/MinC_C"/>
</dbReference>
<dbReference type="Pfam" id="PF07986">
    <property type="entry name" value="TBCC"/>
    <property type="match status" value="2"/>
</dbReference>
<feature type="domain" description="C-CAP/cofactor C-like" evidence="4">
    <location>
        <begin position="924"/>
        <end position="1068"/>
    </location>
</feature>
<dbReference type="PANTHER" id="PTHR15440">
    <property type="entry name" value="XRP2 PROTEIN"/>
    <property type="match status" value="1"/>
</dbReference>
<dbReference type="GO" id="GO:1990075">
    <property type="term" value="C:periciliary membrane compartment"/>
    <property type="evidence" value="ECO:0007669"/>
    <property type="project" value="TreeGrafter"/>
</dbReference>
<dbReference type="Gene3D" id="2.160.20.70">
    <property type="match status" value="3"/>
</dbReference>
<name>G0U4Q9_TRYVY</name>
<evidence type="ECO:0000259" key="3">
    <source>
        <dbReference type="PROSITE" id="PS50011"/>
    </source>
</evidence>
<gene>
    <name evidence="5" type="ORF">TVY486_1014660</name>
</gene>
<reference evidence="5" key="1">
    <citation type="journal article" date="2012" name="Proc. Natl. Acad. Sci. U.S.A.">
        <title>Antigenic diversity is generated by distinct evolutionary mechanisms in African trypanosome species.</title>
        <authorList>
            <person name="Jackson A.P."/>
            <person name="Berry A."/>
            <person name="Aslett M."/>
            <person name="Allison H.C."/>
            <person name="Burton P."/>
            <person name="Vavrova-Anderson J."/>
            <person name="Brown R."/>
            <person name="Browne H."/>
            <person name="Corton N."/>
            <person name="Hauser H."/>
            <person name="Gamble J."/>
            <person name="Gilderthorp R."/>
            <person name="Marcello L."/>
            <person name="McQuillan J."/>
            <person name="Otto T.D."/>
            <person name="Quail M.A."/>
            <person name="Sanders M.J."/>
            <person name="van Tonder A."/>
            <person name="Ginger M.L."/>
            <person name="Field M.C."/>
            <person name="Barry J.D."/>
            <person name="Hertz-Fowler C."/>
            <person name="Berriman M."/>
        </authorList>
    </citation>
    <scope>NUCLEOTIDE SEQUENCE</scope>
    <source>
        <strain evidence="5">Y486</strain>
    </source>
</reference>
<dbReference type="PROSITE" id="PS50011">
    <property type="entry name" value="PROTEIN_KINASE_DOM"/>
    <property type="match status" value="1"/>
</dbReference>
<dbReference type="InterPro" id="IPR011009">
    <property type="entry name" value="Kinase-like_dom_sf"/>
</dbReference>
<sequence>MLSTGRTIVAQGPEDSFLASSNENHALQLLKLDQYKDAHNDKVSDGDATSSSVGSDEDHFHHQLVYNCDPVERPFARHGGCKRHEGRLGVLAEDYSYEHDDGAALSSARDAGSLELNKIPSCPIEDTEDWEVMFSSMVLVDVTMASRLYVGSNQMYPENSSSAASLDSLTMIKTLSLFSFDGTTSLAEGNGKTCQMAGMQPTAFDTIQRIASHMLSQQQLLQKKGLTDVCGNNRDEVNASGEESNSEPSDFSSSSGSPNAVCRGVQSVRVDSAYRLIGIVDMDTCTVSLADVIAYSDQPFSMDEILAVIKSVVIKTALLHDGGFVHGCLHAGNVLCSTDNGHTLLTSPCGIMCNPLLPSDPSFISPRHALKMQPLIEIINANKYGESGTKQSHQLLENEAFNCALLSLFGCGESEEFRPSTSDDVYAIGVLTLSCLVGAPPFCTTSVKDTVNILASLSKEDAPDLLRGDVFSTHYMMQRFQLAGYTPVFIELLMDFVSVCLRAGVGRDTDAPVVAGDLLEHSLLAAHHSGALIRSRAHSLVESGCYEEMEEQAGIDQIIHCLVYPIYTVMECMRTQCGTSPFLSRLSRNSIFAARLDALRHSPLCSTLNSWEACSHDAVHVVWPYLDKRSPQWSVQRSFMKAEWYSALYNGPGNSRNDDNLLSSSSKGSCSIQDVAKITGVHVNVEARALVYSAKSGGRIFLRKGDVPHDYLSTVDTLVLVDLSDCFVEILASFRYVILINLKRCRVRLAPCYFCYCESLVDCRPVSLASCHLVVHNITSVCFCLGPSTTPRCRDSTSRCENVVISPYDLVYCGLSADLAAVPLPQEHAPTAPMASDATSPQVIAERSISFCEAPWCCLEYPYSHALAAFGSLFVHEDDGHSDVFLYFSEVKRRRVRISRIHGGTRSNVDSAQRPFSSEVTRLPLWKSRRNAYYEDVGSLATESLATHVDEAESRPHFPIIFIMDIVSDCVVQDCSDCTIVIMGSTEVISLKRCSNVCVFLMAREIVFEDCQSMEAFTLVTELLVLHGCSNVTVSPLAVEAPHVDDILMAIIDSCTDESLREGLKATLREKDIYSLNALLRFQDNSNAIELQECDSVHLNTECQFLFSVDFVHSLSPVSTFFRDALCEGSDGESITTVPLLEHAWMCGDVYSGKSTFLPPLRLHDLVNVTIPRTPGTLTARQGASSQRLLAEVILERILTGTVHIADAIETLFVRKCTGPLDIVVGAATQIIMESCDSVTLHAACRSFTAVDGHACNIAICVNTSPCYVNCTNMQCSTANLCTEGYERLLARAGIEASVNCFDKPLCKNMGPLSDDHILPGAAPVDSLERALMVLGTSVVFVPPPPLLCLSGGKAPLLTRMAECVEREEALRAPLDAKIIVALLFITRWITERMSDSTLPSSDVFKSVSVPLEGEQMSSPIAEGFVPERGDERHVDPISMHPTLDGSLSLKAPQIEVNPCPADARVGESLQADSLDFVQPSECGCPSSELAQTAFESGEQCPDSLHSFDSNAERCTNGCNVPKSPVELDKYEASESPSVSISFGGKKAAPECFSLDAEKQSKPFAVPERPALTSVTSNAATSGRVREEADVEVALGARGDEFKSINNEYILAVHPDEAVLVRSVMQEVAEEREAYLALSRAGGATMRDLEQRVSAAISWLRGLSH</sequence>
<dbReference type="Gene3D" id="1.10.510.10">
    <property type="entry name" value="Transferase(Phosphotransferase) domain 1"/>
    <property type="match status" value="1"/>
</dbReference>
<dbReference type="PANTHER" id="PTHR15440:SF0">
    <property type="entry name" value="PROTEIN XRP2"/>
    <property type="match status" value="1"/>
</dbReference>
<feature type="domain" description="Protein kinase" evidence="3">
    <location>
        <begin position="180"/>
        <end position="524"/>
    </location>
</feature>
<dbReference type="InterPro" id="IPR012945">
    <property type="entry name" value="Tubulin-bd_cofactor_C_dom"/>
</dbReference>
<evidence type="ECO:0000313" key="5">
    <source>
        <dbReference type="EMBL" id="CCC52423.1"/>
    </source>
</evidence>
<dbReference type="GO" id="GO:0005096">
    <property type="term" value="F:GTPase activator activity"/>
    <property type="evidence" value="ECO:0007669"/>
    <property type="project" value="InterPro"/>
</dbReference>